<dbReference type="EMBL" id="JBHSRF010000032">
    <property type="protein sequence ID" value="MFC6083731.1"/>
    <property type="molecule type" value="Genomic_DNA"/>
</dbReference>
<keyword evidence="1" id="KW-0540">Nuclease</keyword>
<proteinExistence type="predicted"/>
<dbReference type="InterPro" id="IPR036420">
    <property type="entry name" value="BRCT_dom_sf"/>
</dbReference>
<dbReference type="Gene3D" id="3.40.50.10190">
    <property type="entry name" value="BRCT domain"/>
    <property type="match status" value="1"/>
</dbReference>
<dbReference type="SMART" id="SM00479">
    <property type="entry name" value="EXOIII"/>
    <property type="match status" value="1"/>
</dbReference>
<dbReference type="GO" id="GO:0004527">
    <property type="term" value="F:exonuclease activity"/>
    <property type="evidence" value="ECO:0007669"/>
    <property type="project" value="UniProtKB-KW"/>
</dbReference>
<dbReference type="PANTHER" id="PTHR30231:SF4">
    <property type="entry name" value="PROTEIN NEN2"/>
    <property type="match status" value="1"/>
</dbReference>
<dbReference type="PANTHER" id="PTHR30231">
    <property type="entry name" value="DNA POLYMERASE III SUBUNIT EPSILON"/>
    <property type="match status" value="1"/>
</dbReference>
<dbReference type="CDD" id="cd06127">
    <property type="entry name" value="DEDDh"/>
    <property type="match status" value="1"/>
</dbReference>
<keyword evidence="2" id="KW-0378">Hydrolase</keyword>
<dbReference type="RefSeq" id="WP_380756024.1">
    <property type="nucleotide sequence ID" value="NZ_JBHSRF010000032.1"/>
</dbReference>
<dbReference type="InterPro" id="IPR012337">
    <property type="entry name" value="RNaseH-like_sf"/>
</dbReference>
<dbReference type="SUPFAM" id="SSF53098">
    <property type="entry name" value="Ribonuclease H-like"/>
    <property type="match status" value="1"/>
</dbReference>
<feature type="domain" description="Exonuclease" evidence="4">
    <location>
        <begin position="7"/>
        <end position="174"/>
    </location>
</feature>
<evidence type="ECO:0000313" key="5">
    <source>
        <dbReference type="EMBL" id="MFC6083731.1"/>
    </source>
</evidence>
<dbReference type="SUPFAM" id="SSF52113">
    <property type="entry name" value="BRCT domain"/>
    <property type="match status" value="1"/>
</dbReference>
<organism evidence="5 6">
    <name type="scientific">Sphaerisporangium aureirubrum</name>
    <dbReference type="NCBI Taxonomy" id="1544736"/>
    <lineage>
        <taxon>Bacteria</taxon>
        <taxon>Bacillati</taxon>
        <taxon>Actinomycetota</taxon>
        <taxon>Actinomycetes</taxon>
        <taxon>Streptosporangiales</taxon>
        <taxon>Streptosporangiaceae</taxon>
        <taxon>Sphaerisporangium</taxon>
    </lineage>
</organism>
<sequence length="405" mass="42901">MVDSPAGYAVIDVETTGLRPSWRDRVVEIGVVHVDLEGRVTGEWGTLVNPERDLGPQHIHGISASDVRHAPKFKDIAGTVLALLRGRVPAAHNLGFDAGFLQAEFDRTGVAVPSLAGIGVCTMAEARRFLPDAPRNLAGCCAVADVPLDGHHDALIDARAAAGLLCRYLEVTRPTSPWPVALRAAVAADWPAAEVADAAGVRRGVAAERQDHFLARVLDRMPQTAEPVQADRYLALLDQVLLDHHISAAEADALVELATALGLCRTDLDRLHGRYLAALARAALADGVVTDAERDELGLVAGLLRLPAAAVRDALNEAATCAPAALDRFTLRPGDLVVFTGEMEGGRDAWELRARDAGCLPHGGVTKKVRLVVAADPDTLSGKARKARAYGIPIVTPEGFARILG</sequence>
<keyword evidence="6" id="KW-1185">Reference proteome</keyword>
<evidence type="ECO:0000256" key="3">
    <source>
        <dbReference type="ARBA" id="ARBA00022839"/>
    </source>
</evidence>
<dbReference type="InterPro" id="IPR013520">
    <property type="entry name" value="Ribonucl_H"/>
</dbReference>
<evidence type="ECO:0000259" key="4">
    <source>
        <dbReference type="SMART" id="SM00479"/>
    </source>
</evidence>
<protein>
    <submittedName>
        <fullName evidence="5">Exonuclease domain-containing protein</fullName>
    </submittedName>
</protein>
<evidence type="ECO:0000256" key="2">
    <source>
        <dbReference type="ARBA" id="ARBA00022801"/>
    </source>
</evidence>
<dbReference type="InterPro" id="IPR036397">
    <property type="entry name" value="RNaseH_sf"/>
</dbReference>
<gene>
    <name evidence="5" type="ORF">ACFP1K_21370</name>
</gene>
<dbReference type="Pfam" id="PF00929">
    <property type="entry name" value="RNase_T"/>
    <property type="match status" value="1"/>
</dbReference>
<evidence type="ECO:0000313" key="6">
    <source>
        <dbReference type="Proteomes" id="UP001596137"/>
    </source>
</evidence>
<name>A0ABW1NKG0_9ACTN</name>
<keyword evidence="3 5" id="KW-0269">Exonuclease</keyword>
<comment type="caution">
    <text evidence="5">The sequence shown here is derived from an EMBL/GenBank/DDBJ whole genome shotgun (WGS) entry which is preliminary data.</text>
</comment>
<dbReference type="Gene3D" id="3.30.420.10">
    <property type="entry name" value="Ribonuclease H-like superfamily/Ribonuclease H"/>
    <property type="match status" value="1"/>
</dbReference>
<reference evidence="6" key="1">
    <citation type="journal article" date="2019" name="Int. J. Syst. Evol. Microbiol.">
        <title>The Global Catalogue of Microorganisms (GCM) 10K type strain sequencing project: providing services to taxonomists for standard genome sequencing and annotation.</title>
        <authorList>
            <consortium name="The Broad Institute Genomics Platform"/>
            <consortium name="The Broad Institute Genome Sequencing Center for Infectious Disease"/>
            <person name="Wu L."/>
            <person name="Ma J."/>
        </authorList>
    </citation>
    <scope>NUCLEOTIDE SEQUENCE [LARGE SCALE GENOMIC DNA]</scope>
    <source>
        <strain evidence="6">JCM 30346</strain>
    </source>
</reference>
<evidence type="ECO:0000256" key="1">
    <source>
        <dbReference type="ARBA" id="ARBA00022722"/>
    </source>
</evidence>
<accession>A0ABW1NKG0</accession>
<dbReference type="Proteomes" id="UP001596137">
    <property type="component" value="Unassembled WGS sequence"/>
</dbReference>